<dbReference type="AlphaFoldDB" id="A0A8H6VFR4"/>
<gene>
    <name evidence="1" type="ORF">HII31_08882</name>
</gene>
<reference evidence="1" key="1">
    <citation type="submission" date="2020-04" db="EMBL/GenBank/DDBJ databases">
        <title>Draft genome resource of the tomato pathogen Pseudocercospora fuligena.</title>
        <authorList>
            <person name="Zaccaron A."/>
        </authorList>
    </citation>
    <scope>NUCLEOTIDE SEQUENCE</scope>
    <source>
        <strain evidence="1">PF001</strain>
    </source>
</reference>
<comment type="caution">
    <text evidence="1">The sequence shown here is derived from an EMBL/GenBank/DDBJ whole genome shotgun (WGS) entry which is preliminary data.</text>
</comment>
<dbReference type="EMBL" id="JABCIY010000178">
    <property type="protein sequence ID" value="KAF7189775.1"/>
    <property type="molecule type" value="Genomic_DNA"/>
</dbReference>
<name>A0A8H6VFR4_9PEZI</name>
<evidence type="ECO:0000313" key="1">
    <source>
        <dbReference type="EMBL" id="KAF7189775.1"/>
    </source>
</evidence>
<accession>A0A8H6VFR4</accession>
<proteinExistence type="predicted"/>
<evidence type="ECO:0000313" key="2">
    <source>
        <dbReference type="Proteomes" id="UP000660729"/>
    </source>
</evidence>
<keyword evidence="2" id="KW-1185">Reference proteome</keyword>
<protein>
    <submittedName>
        <fullName evidence="1">Uncharacterized protein</fullName>
    </submittedName>
</protein>
<dbReference type="OrthoDB" id="9999611at2759"/>
<dbReference type="Proteomes" id="UP000660729">
    <property type="component" value="Unassembled WGS sequence"/>
</dbReference>
<sequence length="98" mass="10016">MSSTSGTGPQDHPSLVGGHAQYVKGQAEAGIGAVTGPEAWKNSGAADKQEGIDAMKAASANRDPNQSGFGKAEEIAGKAVGCEGMEREGEESKNELRK</sequence>
<organism evidence="1 2">
    <name type="scientific">Pseudocercospora fuligena</name>
    <dbReference type="NCBI Taxonomy" id="685502"/>
    <lineage>
        <taxon>Eukaryota</taxon>
        <taxon>Fungi</taxon>
        <taxon>Dikarya</taxon>
        <taxon>Ascomycota</taxon>
        <taxon>Pezizomycotina</taxon>
        <taxon>Dothideomycetes</taxon>
        <taxon>Dothideomycetidae</taxon>
        <taxon>Mycosphaerellales</taxon>
        <taxon>Mycosphaerellaceae</taxon>
        <taxon>Pseudocercospora</taxon>
    </lineage>
</organism>